<keyword evidence="4" id="KW-1185">Reference proteome</keyword>
<feature type="region of interest" description="Disordered" evidence="1">
    <location>
        <begin position="281"/>
        <end position="300"/>
    </location>
</feature>
<dbReference type="Pfam" id="PF14111">
    <property type="entry name" value="DUF4283"/>
    <property type="match status" value="1"/>
</dbReference>
<gene>
    <name evidence="3" type="ORF">Cgig2_030450</name>
</gene>
<comment type="caution">
    <text evidence="3">The sequence shown here is derived from an EMBL/GenBank/DDBJ whole genome shotgun (WGS) entry which is preliminary data.</text>
</comment>
<feature type="compositionally biased region" description="Low complexity" evidence="1">
    <location>
        <begin position="46"/>
        <end position="57"/>
    </location>
</feature>
<dbReference type="AlphaFoldDB" id="A0A9Q1KQR6"/>
<feature type="domain" description="DUF4283" evidence="2">
    <location>
        <begin position="103"/>
        <end position="185"/>
    </location>
</feature>
<evidence type="ECO:0000259" key="2">
    <source>
        <dbReference type="Pfam" id="PF14111"/>
    </source>
</evidence>
<feature type="compositionally biased region" description="Polar residues" evidence="1">
    <location>
        <begin position="34"/>
        <end position="45"/>
    </location>
</feature>
<proteinExistence type="predicted"/>
<feature type="compositionally biased region" description="Basic and acidic residues" evidence="1">
    <location>
        <begin position="281"/>
        <end position="294"/>
    </location>
</feature>
<dbReference type="PANTHER" id="PTHR31286:SF99">
    <property type="entry name" value="DUF4283 DOMAIN-CONTAINING PROTEIN"/>
    <property type="match status" value="1"/>
</dbReference>
<dbReference type="OrthoDB" id="1429668at2759"/>
<name>A0A9Q1KQR6_9CARY</name>
<accession>A0A9Q1KQR6</accession>
<dbReference type="EMBL" id="JAKOGI010000040">
    <property type="protein sequence ID" value="KAJ8447219.1"/>
    <property type="molecule type" value="Genomic_DNA"/>
</dbReference>
<feature type="region of interest" description="Disordered" evidence="1">
    <location>
        <begin position="1"/>
        <end position="62"/>
    </location>
</feature>
<dbReference type="InterPro" id="IPR025558">
    <property type="entry name" value="DUF4283"/>
</dbReference>
<protein>
    <recommendedName>
        <fullName evidence="2">DUF4283 domain-containing protein</fullName>
    </recommendedName>
</protein>
<dbReference type="InterPro" id="IPR040256">
    <property type="entry name" value="At4g02000-like"/>
</dbReference>
<feature type="compositionally biased region" description="Acidic residues" evidence="1">
    <location>
        <begin position="69"/>
        <end position="86"/>
    </location>
</feature>
<dbReference type="PANTHER" id="PTHR31286">
    <property type="entry name" value="GLYCINE-RICH CELL WALL STRUCTURAL PROTEIN 1.8-LIKE"/>
    <property type="match status" value="1"/>
</dbReference>
<feature type="region of interest" description="Disordered" evidence="1">
    <location>
        <begin position="315"/>
        <end position="336"/>
    </location>
</feature>
<feature type="compositionally biased region" description="Basic and acidic residues" evidence="1">
    <location>
        <begin position="235"/>
        <end position="250"/>
    </location>
</feature>
<feature type="region of interest" description="Disordered" evidence="1">
    <location>
        <begin position="68"/>
        <end position="87"/>
    </location>
</feature>
<feature type="region of interest" description="Disordered" evidence="1">
    <location>
        <begin position="233"/>
        <end position="260"/>
    </location>
</feature>
<organism evidence="3 4">
    <name type="scientific">Carnegiea gigantea</name>
    <dbReference type="NCBI Taxonomy" id="171969"/>
    <lineage>
        <taxon>Eukaryota</taxon>
        <taxon>Viridiplantae</taxon>
        <taxon>Streptophyta</taxon>
        <taxon>Embryophyta</taxon>
        <taxon>Tracheophyta</taxon>
        <taxon>Spermatophyta</taxon>
        <taxon>Magnoliopsida</taxon>
        <taxon>eudicotyledons</taxon>
        <taxon>Gunneridae</taxon>
        <taxon>Pentapetalae</taxon>
        <taxon>Caryophyllales</taxon>
        <taxon>Cactineae</taxon>
        <taxon>Cactaceae</taxon>
        <taxon>Cactoideae</taxon>
        <taxon>Echinocereeae</taxon>
        <taxon>Carnegiea</taxon>
    </lineage>
</organism>
<dbReference type="Proteomes" id="UP001153076">
    <property type="component" value="Unassembled WGS sequence"/>
</dbReference>
<evidence type="ECO:0000313" key="4">
    <source>
        <dbReference type="Proteomes" id="UP001153076"/>
    </source>
</evidence>
<evidence type="ECO:0000313" key="3">
    <source>
        <dbReference type="EMBL" id="KAJ8447219.1"/>
    </source>
</evidence>
<sequence>MKRATARGSDIEGGGDVDMPDIVLVSPNVPESAPLTSRGGTLISSTNTLQQNNPNLQFETRQNPVWEAEGSDDVSEDDEPPEEEDPTCPMILLTAAEKRMLHEPWRNALIIKMFDKGIGFLQLKRHLKTKWAMKGDFSLIDIGHDYYVTRFTNVEDYDHVMTNGPWMIGDNCLVIREWIPNFVQEEDTITRLTTWAQAAGWFNEEPSLKQPEEHVNSNQNTTTLVLESVMGTDANGERTDHPSESQELRKKGGAISGKDHGSRFRALEDLDLNINLETEREGKEVQDEMEDSSHILKSPILAGGQTEAIIVENITEQSSENIRGKENIPQSTPSHP</sequence>
<reference evidence="3" key="1">
    <citation type="submission" date="2022-04" db="EMBL/GenBank/DDBJ databases">
        <title>Carnegiea gigantea Genome sequencing and assembly v2.</title>
        <authorList>
            <person name="Copetti D."/>
            <person name="Sanderson M.J."/>
            <person name="Burquez A."/>
            <person name="Wojciechowski M.F."/>
        </authorList>
    </citation>
    <scope>NUCLEOTIDE SEQUENCE</scope>
    <source>
        <strain evidence="3">SGP5-SGP5p</strain>
        <tissue evidence="3">Aerial part</tissue>
    </source>
</reference>
<evidence type="ECO:0000256" key="1">
    <source>
        <dbReference type="SAM" id="MobiDB-lite"/>
    </source>
</evidence>